<evidence type="ECO:0000313" key="3">
    <source>
        <dbReference type="Proteomes" id="UP000544122"/>
    </source>
</evidence>
<feature type="compositionally biased region" description="Basic and acidic residues" evidence="1">
    <location>
        <begin position="247"/>
        <end position="259"/>
    </location>
</feature>
<gene>
    <name evidence="2" type="ORF">HCN58_26225</name>
</gene>
<feature type="region of interest" description="Disordered" evidence="1">
    <location>
        <begin position="247"/>
        <end position="268"/>
    </location>
</feature>
<dbReference type="AlphaFoldDB" id="A0A7Y4GX77"/>
<name>A0A7Y4GX77_9BRAD</name>
<sequence>MILHPMRQLPVGEDHPDSPFLGDRACDCGGAGAPCPVCNQVDPADPDDMPEMPDDFIPDDAKRKMRYAAQEMTERRAGPLETRSLEEYERQTADHERAIGKIVIAWNQYQETLGTLFANLFSHSDWPLALSAWHALDSDRSQRKMLVAAARAKLKPNNPLLTEFEWLINNSDKIADQRNIGIHMPLMRASERDGSTRVLPHAIFGNPKAARMNGRDLLKEYAHFERQIRKMFSYAVALDFALTPEHKRRDKASLPERPKLTPFSPSAS</sequence>
<evidence type="ECO:0000313" key="2">
    <source>
        <dbReference type="EMBL" id="NOJ43032.1"/>
    </source>
</evidence>
<organism evidence="2 3">
    <name type="scientific">Bradyrhizobium australiense</name>
    <dbReference type="NCBI Taxonomy" id="2721161"/>
    <lineage>
        <taxon>Bacteria</taxon>
        <taxon>Pseudomonadati</taxon>
        <taxon>Pseudomonadota</taxon>
        <taxon>Alphaproteobacteria</taxon>
        <taxon>Hyphomicrobiales</taxon>
        <taxon>Nitrobacteraceae</taxon>
        <taxon>Bradyrhizobium</taxon>
    </lineage>
</organism>
<comment type="caution">
    <text evidence="2">The sequence shown here is derived from an EMBL/GenBank/DDBJ whole genome shotgun (WGS) entry which is preliminary data.</text>
</comment>
<keyword evidence="3" id="KW-1185">Reference proteome</keyword>
<protein>
    <submittedName>
        <fullName evidence="2">Uncharacterized protein</fullName>
    </submittedName>
</protein>
<dbReference type="RefSeq" id="WP_171582252.1">
    <property type="nucleotide sequence ID" value="NZ_JAAVLX010000009.1"/>
</dbReference>
<reference evidence="2 3" key="1">
    <citation type="submission" date="2020-03" db="EMBL/GenBank/DDBJ databases">
        <title>Bradyrhizobium diversity isolated from nodules of Indigofera sp.</title>
        <authorList>
            <person name="Klepa M."/>
            <person name="Helene L."/>
            <person name="Hungria M."/>
        </authorList>
    </citation>
    <scope>NUCLEOTIDE SEQUENCE [LARGE SCALE GENOMIC DNA]</scope>
    <source>
        <strain evidence="2 3">WSM 1791</strain>
    </source>
</reference>
<dbReference type="Proteomes" id="UP000544122">
    <property type="component" value="Unassembled WGS sequence"/>
</dbReference>
<evidence type="ECO:0000256" key="1">
    <source>
        <dbReference type="SAM" id="MobiDB-lite"/>
    </source>
</evidence>
<accession>A0A7Y4GX77</accession>
<proteinExistence type="predicted"/>
<dbReference type="EMBL" id="JAAVLX010000009">
    <property type="protein sequence ID" value="NOJ43032.1"/>
    <property type="molecule type" value="Genomic_DNA"/>
</dbReference>